<name>A0A9Q0GXW6_9MAGN</name>
<gene>
    <name evidence="2" type="ORF">NE237_012343</name>
</gene>
<evidence type="ECO:0000313" key="3">
    <source>
        <dbReference type="Proteomes" id="UP001141806"/>
    </source>
</evidence>
<keyword evidence="3" id="KW-1185">Reference proteome</keyword>
<dbReference type="AlphaFoldDB" id="A0A9Q0GXW6"/>
<proteinExistence type="predicted"/>
<dbReference type="Proteomes" id="UP001141806">
    <property type="component" value="Unassembled WGS sequence"/>
</dbReference>
<accession>A0A9Q0GXW6</accession>
<reference evidence="2" key="1">
    <citation type="journal article" date="2023" name="Plant J.">
        <title>The genome of the king protea, Protea cynaroides.</title>
        <authorList>
            <person name="Chang J."/>
            <person name="Duong T.A."/>
            <person name="Schoeman C."/>
            <person name="Ma X."/>
            <person name="Roodt D."/>
            <person name="Barker N."/>
            <person name="Li Z."/>
            <person name="Van de Peer Y."/>
            <person name="Mizrachi E."/>
        </authorList>
    </citation>
    <scope>NUCLEOTIDE SEQUENCE</scope>
    <source>
        <tissue evidence="2">Young leaves</tissue>
    </source>
</reference>
<evidence type="ECO:0000313" key="2">
    <source>
        <dbReference type="EMBL" id="KAJ4955560.1"/>
    </source>
</evidence>
<evidence type="ECO:0000256" key="1">
    <source>
        <dbReference type="SAM" id="MobiDB-lite"/>
    </source>
</evidence>
<organism evidence="2 3">
    <name type="scientific">Protea cynaroides</name>
    <dbReference type="NCBI Taxonomy" id="273540"/>
    <lineage>
        <taxon>Eukaryota</taxon>
        <taxon>Viridiplantae</taxon>
        <taxon>Streptophyta</taxon>
        <taxon>Embryophyta</taxon>
        <taxon>Tracheophyta</taxon>
        <taxon>Spermatophyta</taxon>
        <taxon>Magnoliopsida</taxon>
        <taxon>Proteales</taxon>
        <taxon>Proteaceae</taxon>
        <taxon>Protea</taxon>
    </lineage>
</organism>
<protein>
    <submittedName>
        <fullName evidence="2">Uncharacterized protein</fullName>
    </submittedName>
</protein>
<comment type="caution">
    <text evidence="2">The sequence shown here is derived from an EMBL/GenBank/DDBJ whole genome shotgun (WGS) entry which is preliminary data.</text>
</comment>
<sequence length="238" mass="27118">METVDLTRGLKKKSHAGHTKETTGKKSTSKGAGQEGRKEADKSKAKVFQVNFLVDEGDSIFKSTRLARALVEESRLPRDIKHVEDWMDREAIQRCYWYKKMNAEGELRQAAEKLCKAEGDLKSIEEWVQLATFDGNKAKESLQGLKEWEKLYRKEVITEYRQFEEYKQALKDVANSYFRECSLCMWSCLDEQGMVVDYSTCLSLVEEADHLGGTFIEELEGGAEGDHSPDLPMFAAPP</sequence>
<feature type="region of interest" description="Disordered" evidence="1">
    <location>
        <begin position="1"/>
        <end position="43"/>
    </location>
</feature>
<dbReference type="EMBL" id="JAMYWD010000011">
    <property type="protein sequence ID" value="KAJ4955560.1"/>
    <property type="molecule type" value="Genomic_DNA"/>
</dbReference>